<keyword evidence="1" id="KW-1133">Transmembrane helix</keyword>
<dbReference type="Pfam" id="PF08378">
    <property type="entry name" value="NERD"/>
    <property type="match status" value="1"/>
</dbReference>
<keyword evidence="1" id="KW-0812">Transmembrane</keyword>
<dbReference type="KEGG" id="ppsc:EHS13_23055"/>
<keyword evidence="1" id="KW-0472">Membrane</keyword>
<feature type="domain" description="NERD" evidence="2">
    <location>
        <begin position="70"/>
        <end position="190"/>
    </location>
</feature>
<evidence type="ECO:0000259" key="2">
    <source>
        <dbReference type="PROSITE" id="PS50965"/>
    </source>
</evidence>
<accession>A0A6B8RMD6</accession>
<proteinExistence type="predicted"/>
<organism evidence="3 4">
    <name type="scientific">Paenibacillus psychroresistens</name>
    <dbReference type="NCBI Taxonomy" id="1778678"/>
    <lineage>
        <taxon>Bacteria</taxon>
        <taxon>Bacillati</taxon>
        <taxon>Bacillota</taxon>
        <taxon>Bacilli</taxon>
        <taxon>Bacillales</taxon>
        <taxon>Paenibacillaceae</taxon>
        <taxon>Paenibacillus</taxon>
    </lineage>
</organism>
<gene>
    <name evidence="3" type="ORF">EHS13_23055</name>
</gene>
<evidence type="ECO:0000256" key="1">
    <source>
        <dbReference type="SAM" id="Phobius"/>
    </source>
</evidence>
<keyword evidence="4" id="KW-1185">Reference proteome</keyword>
<dbReference type="PROSITE" id="PS50965">
    <property type="entry name" value="NERD"/>
    <property type="match status" value="1"/>
</dbReference>
<evidence type="ECO:0000313" key="3">
    <source>
        <dbReference type="EMBL" id="QGQ97561.1"/>
    </source>
</evidence>
<name>A0A6B8RMD6_9BACL</name>
<feature type="transmembrane region" description="Helical" evidence="1">
    <location>
        <begin position="20"/>
        <end position="42"/>
    </location>
</feature>
<dbReference type="Proteomes" id="UP000426246">
    <property type="component" value="Chromosome"/>
</dbReference>
<reference evidence="4" key="1">
    <citation type="submission" date="2018-11" db="EMBL/GenBank/DDBJ databases">
        <title>Complete genome sequence of Paenibacillus sp. ML311-T8.</title>
        <authorList>
            <person name="Nam Y.-D."/>
            <person name="Kang J."/>
            <person name="Chung W.-H."/>
            <person name="Park Y.S."/>
        </authorList>
    </citation>
    <scope>NUCLEOTIDE SEQUENCE [LARGE SCALE GENOMIC DNA]</scope>
    <source>
        <strain evidence="4">ML311-T8</strain>
    </source>
</reference>
<dbReference type="InterPro" id="IPR011528">
    <property type="entry name" value="NERD"/>
</dbReference>
<dbReference type="AlphaFoldDB" id="A0A6B8RMD6"/>
<protein>
    <submittedName>
        <fullName evidence="3">NERD domain-containing protein</fullName>
    </submittedName>
</protein>
<sequence length="244" mass="28340">MYTSFYLIRHYLLSEGGIMNFQSLAITFFIIGIFSIVLGLTWSHLLFKLKNQNSYTDEKRDEIRKAQIEAGKRAEQQVRFQLQYLETDDYDIWHNVHLESNGIRHEFDHLVFSPSGIIHIETKNYGGDLTFTLNGIEQIKRNYSGNILSQKNIKDPTGQLFHHEYLIKSILSQNKLAEIPVHGILCIANERATINGSPDGFHICKDTVLVPYIKQLDRNVDFTSQWRNSIIDLFEQYKINKEAS</sequence>
<dbReference type="EMBL" id="CP034235">
    <property type="protein sequence ID" value="QGQ97561.1"/>
    <property type="molecule type" value="Genomic_DNA"/>
</dbReference>
<evidence type="ECO:0000313" key="4">
    <source>
        <dbReference type="Proteomes" id="UP000426246"/>
    </source>
</evidence>